<evidence type="ECO:0000256" key="4">
    <source>
        <dbReference type="ARBA" id="ARBA00012483"/>
    </source>
</evidence>
<dbReference type="PANTHER" id="PTHR45877">
    <property type="entry name" value="E3 UBIQUITIN-PROTEIN LIGASE SIAH2"/>
    <property type="match status" value="1"/>
</dbReference>
<dbReference type="STRING" id="136037.A0A067QRJ6"/>
<evidence type="ECO:0000256" key="2">
    <source>
        <dbReference type="ARBA" id="ARBA00004906"/>
    </source>
</evidence>
<evidence type="ECO:0000256" key="9">
    <source>
        <dbReference type="ARBA" id="ARBA00022833"/>
    </source>
</evidence>
<evidence type="ECO:0000259" key="12">
    <source>
        <dbReference type="PROSITE" id="PS51081"/>
    </source>
</evidence>
<name>A0A067QRJ6_ZOONE</name>
<dbReference type="Pfam" id="PF21362">
    <property type="entry name" value="Sina_RING"/>
    <property type="match status" value="1"/>
</dbReference>
<keyword evidence="14" id="KW-1185">Reference proteome</keyword>
<keyword evidence="8" id="KW-0833">Ubl conjugation pathway</keyword>
<dbReference type="OrthoDB" id="4788989at2759"/>
<dbReference type="eggNOG" id="KOG3002">
    <property type="taxonomic scope" value="Eukaryota"/>
</dbReference>
<dbReference type="InParanoid" id="A0A067QRJ6"/>
<organism evidence="13 14">
    <name type="scientific">Zootermopsis nevadensis</name>
    <name type="common">Dampwood termite</name>
    <dbReference type="NCBI Taxonomy" id="136037"/>
    <lineage>
        <taxon>Eukaryota</taxon>
        <taxon>Metazoa</taxon>
        <taxon>Ecdysozoa</taxon>
        <taxon>Arthropoda</taxon>
        <taxon>Hexapoda</taxon>
        <taxon>Insecta</taxon>
        <taxon>Pterygota</taxon>
        <taxon>Neoptera</taxon>
        <taxon>Polyneoptera</taxon>
        <taxon>Dictyoptera</taxon>
        <taxon>Blattodea</taxon>
        <taxon>Blattoidea</taxon>
        <taxon>Termitoidae</taxon>
        <taxon>Termopsidae</taxon>
        <taxon>Zootermopsis</taxon>
    </lineage>
</organism>
<dbReference type="GO" id="GO:0005737">
    <property type="term" value="C:cytoplasm"/>
    <property type="evidence" value="ECO:0007669"/>
    <property type="project" value="TreeGrafter"/>
</dbReference>
<dbReference type="InterPro" id="IPR013010">
    <property type="entry name" value="Znf_SIAH"/>
</dbReference>
<reference evidence="13 14" key="1">
    <citation type="journal article" date="2014" name="Nat. Commun.">
        <title>Molecular traces of alternative social organization in a termite genome.</title>
        <authorList>
            <person name="Terrapon N."/>
            <person name="Li C."/>
            <person name="Robertson H.M."/>
            <person name="Ji L."/>
            <person name="Meng X."/>
            <person name="Booth W."/>
            <person name="Chen Z."/>
            <person name="Childers C.P."/>
            <person name="Glastad K.M."/>
            <person name="Gokhale K."/>
            <person name="Gowin J."/>
            <person name="Gronenberg W."/>
            <person name="Hermansen R.A."/>
            <person name="Hu H."/>
            <person name="Hunt B.G."/>
            <person name="Huylmans A.K."/>
            <person name="Khalil S.M."/>
            <person name="Mitchell R.D."/>
            <person name="Munoz-Torres M.C."/>
            <person name="Mustard J.A."/>
            <person name="Pan H."/>
            <person name="Reese J.T."/>
            <person name="Scharf M.E."/>
            <person name="Sun F."/>
            <person name="Vogel H."/>
            <person name="Xiao J."/>
            <person name="Yang W."/>
            <person name="Yang Z."/>
            <person name="Yang Z."/>
            <person name="Zhou J."/>
            <person name="Zhu J."/>
            <person name="Brent C.S."/>
            <person name="Elsik C.G."/>
            <person name="Goodisman M.A."/>
            <person name="Liberles D.A."/>
            <person name="Roe R.M."/>
            <person name="Vargo E.L."/>
            <person name="Vilcinskas A."/>
            <person name="Wang J."/>
            <person name="Bornberg-Bauer E."/>
            <person name="Korb J."/>
            <person name="Zhang G."/>
            <person name="Liebig J."/>
        </authorList>
    </citation>
    <scope>NUCLEOTIDE SEQUENCE [LARGE SCALE GENOMIC DNA]</scope>
    <source>
        <tissue evidence="13">Whole organism</tissue>
    </source>
</reference>
<proteinExistence type="inferred from homology"/>
<dbReference type="PROSITE" id="PS51081">
    <property type="entry name" value="ZF_SIAH"/>
    <property type="match status" value="1"/>
</dbReference>
<feature type="domain" description="SIAH-type" evidence="12">
    <location>
        <begin position="157"/>
        <end position="219"/>
    </location>
</feature>
<comment type="pathway">
    <text evidence="2">Protein modification; protein ubiquitination.</text>
</comment>
<accession>A0A067QRJ6</accession>
<evidence type="ECO:0000256" key="6">
    <source>
        <dbReference type="ARBA" id="ARBA00022723"/>
    </source>
</evidence>
<dbReference type="InterPro" id="IPR001841">
    <property type="entry name" value="Znf_RING"/>
</dbReference>
<gene>
    <name evidence="13" type="ORF">L798_14871</name>
</gene>
<evidence type="ECO:0000259" key="11">
    <source>
        <dbReference type="PROSITE" id="PS50089"/>
    </source>
</evidence>
<keyword evidence="7 10" id="KW-0863">Zinc-finger</keyword>
<evidence type="ECO:0000313" key="13">
    <source>
        <dbReference type="EMBL" id="KDR11330.1"/>
    </source>
</evidence>
<dbReference type="PANTHER" id="PTHR45877:SF2">
    <property type="entry name" value="E3 UBIQUITIN-PROTEIN LIGASE SINA-RELATED"/>
    <property type="match status" value="1"/>
</dbReference>
<keyword evidence="5" id="KW-0808">Transferase</keyword>
<evidence type="ECO:0000256" key="3">
    <source>
        <dbReference type="ARBA" id="ARBA00009119"/>
    </source>
</evidence>
<dbReference type="Pfam" id="PF21361">
    <property type="entry name" value="Sina_ZnF"/>
    <property type="match status" value="1"/>
</dbReference>
<dbReference type="GO" id="GO:0031624">
    <property type="term" value="F:ubiquitin conjugating enzyme binding"/>
    <property type="evidence" value="ECO:0007669"/>
    <property type="project" value="TreeGrafter"/>
</dbReference>
<keyword evidence="6" id="KW-0479">Metal-binding</keyword>
<evidence type="ECO:0000313" key="14">
    <source>
        <dbReference type="Proteomes" id="UP000027135"/>
    </source>
</evidence>
<dbReference type="InterPro" id="IPR013083">
    <property type="entry name" value="Znf_RING/FYVE/PHD"/>
</dbReference>
<evidence type="ECO:0000256" key="1">
    <source>
        <dbReference type="ARBA" id="ARBA00000900"/>
    </source>
</evidence>
<evidence type="ECO:0000256" key="5">
    <source>
        <dbReference type="ARBA" id="ARBA00022679"/>
    </source>
</evidence>
<feature type="domain" description="RING-type" evidence="11">
    <location>
        <begin position="14"/>
        <end position="49"/>
    </location>
</feature>
<dbReference type="AlphaFoldDB" id="A0A067QRJ6"/>
<dbReference type="PROSITE" id="PS50089">
    <property type="entry name" value="ZF_RING_2"/>
    <property type="match status" value="1"/>
</dbReference>
<dbReference type="GO" id="GO:0061630">
    <property type="term" value="F:ubiquitin protein ligase activity"/>
    <property type="evidence" value="ECO:0007669"/>
    <property type="project" value="UniProtKB-EC"/>
</dbReference>
<dbReference type="SUPFAM" id="SSF57850">
    <property type="entry name" value="RING/U-box"/>
    <property type="match status" value="1"/>
</dbReference>
<dbReference type="InterPro" id="IPR004162">
    <property type="entry name" value="SINA-like_animal"/>
</dbReference>
<dbReference type="EMBL" id="KK853101">
    <property type="protein sequence ID" value="KDR11330.1"/>
    <property type="molecule type" value="Genomic_DNA"/>
</dbReference>
<sequence>MARTEEITLKEIECPVCFEYMSPPIMLCRRGHNLCHTCRKDISKCPICKEKFITKNLALEEIANKIKLLHNTIPQPSNHRSPYDLLDEQRTKIVIAEEVSRIILREVKCKVCQNYSLSPIYFCVNGHSTCNACKKCRTCAGPVTSGRNFALETIARSAEYQCRYRDFGCASILTLLQAQHEDECEYKPVMCPLFDAVGVRCSWSGISQDFKFHVMHEHVSCRVFEGTFISLNIRYSSNTVIFALNKMFLMSILVKNGAVLYRFNLEGPADDIDKYKCVNRLLSGGDVITTFVFSPSPKWKEFYGGIFMDCSSPTIMLNVCIQKT</sequence>
<protein>
    <recommendedName>
        <fullName evidence="4">RING-type E3 ubiquitin transferase</fullName>
        <ecNumber evidence="4">2.3.2.27</ecNumber>
    </recommendedName>
</protein>
<dbReference type="GO" id="GO:0043161">
    <property type="term" value="P:proteasome-mediated ubiquitin-dependent protein catabolic process"/>
    <property type="evidence" value="ECO:0007669"/>
    <property type="project" value="TreeGrafter"/>
</dbReference>
<dbReference type="UniPathway" id="UPA00143"/>
<dbReference type="Proteomes" id="UP000027135">
    <property type="component" value="Unassembled WGS sequence"/>
</dbReference>
<comment type="similarity">
    <text evidence="3">Belongs to the SINA (Seven in absentia) family.</text>
</comment>
<comment type="catalytic activity">
    <reaction evidence="1">
        <text>S-ubiquitinyl-[E2 ubiquitin-conjugating enzyme]-L-cysteine + [acceptor protein]-L-lysine = [E2 ubiquitin-conjugating enzyme]-L-cysteine + N(6)-ubiquitinyl-[acceptor protein]-L-lysine.</text>
        <dbReference type="EC" id="2.3.2.27"/>
    </reaction>
</comment>
<keyword evidence="9" id="KW-0862">Zinc</keyword>
<dbReference type="EC" id="2.3.2.27" evidence="4"/>
<dbReference type="GO" id="GO:0016567">
    <property type="term" value="P:protein ubiquitination"/>
    <property type="evidence" value="ECO:0007669"/>
    <property type="project" value="UniProtKB-UniPathway"/>
</dbReference>
<dbReference type="InterPro" id="IPR049548">
    <property type="entry name" value="Sina-like_RING"/>
</dbReference>
<dbReference type="Gene3D" id="3.30.40.10">
    <property type="entry name" value="Zinc/RING finger domain, C3HC4 (zinc finger)"/>
    <property type="match status" value="2"/>
</dbReference>
<dbReference type="SUPFAM" id="SSF49599">
    <property type="entry name" value="TRAF domain-like"/>
    <property type="match status" value="1"/>
</dbReference>
<dbReference type="GO" id="GO:0008270">
    <property type="term" value="F:zinc ion binding"/>
    <property type="evidence" value="ECO:0007669"/>
    <property type="project" value="UniProtKB-KW"/>
</dbReference>
<evidence type="ECO:0000256" key="8">
    <source>
        <dbReference type="ARBA" id="ARBA00022786"/>
    </source>
</evidence>
<evidence type="ECO:0000256" key="10">
    <source>
        <dbReference type="PROSITE-ProRule" id="PRU00455"/>
    </source>
</evidence>
<evidence type="ECO:0000256" key="7">
    <source>
        <dbReference type="ARBA" id="ARBA00022771"/>
    </source>
</evidence>